<organism evidence="1 2">
    <name type="scientific">Rangifer tarandus platyrhynchus</name>
    <name type="common">Svalbard reindeer</name>
    <dbReference type="NCBI Taxonomy" id="3082113"/>
    <lineage>
        <taxon>Eukaryota</taxon>
        <taxon>Metazoa</taxon>
        <taxon>Chordata</taxon>
        <taxon>Craniata</taxon>
        <taxon>Vertebrata</taxon>
        <taxon>Euteleostomi</taxon>
        <taxon>Mammalia</taxon>
        <taxon>Eutheria</taxon>
        <taxon>Laurasiatheria</taxon>
        <taxon>Artiodactyla</taxon>
        <taxon>Ruminantia</taxon>
        <taxon>Pecora</taxon>
        <taxon>Cervidae</taxon>
        <taxon>Odocoileinae</taxon>
        <taxon>Rangifer</taxon>
    </lineage>
</organism>
<protein>
    <submittedName>
        <fullName evidence="1">Uncharacterized protein</fullName>
    </submittedName>
</protein>
<sequence length="118" mass="13416">MQETLVRVLGWEVPLEKRDRLPTPVFLDFPGDVDDKESACSVGGLERSLEVGHGNPLQYSCLDNPYGQRSLVGYSPWDCKESDMIEQPSTAHIYHWKDTFLSTRLCMHAKSFQLCPTL</sequence>
<name>A0ABN8ZKJ9_RANTA</name>
<evidence type="ECO:0000313" key="2">
    <source>
        <dbReference type="Proteomes" id="UP001176941"/>
    </source>
</evidence>
<dbReference type="EMBL" id="OX459940">
    <property type="protein sequence ID" value="CAI9174443.1"/>
    <property type="molecule type" value="Genomic_DNA"/>
</dbReference>
<dbReference type="Proteomes" id="UP001176941">
    <property type="component" value="Chromosome 4"/>
</dbReference>
<evidence type="ECO:0000313" key="1">
    <source>
        <dbReference type="EMBL" id="CAI9174443.1"/>
    </source>
</evidence>
<keyword evidence="2" id="KW-1185">Reference proteome</keyword>
<proteinExistence type="predicted"/>
<accession>A0ABN8ZKJ9</accession>
<gene>
    <name evidence="1" type="ORF">MRATA1EN1_LOCUS23405</name>
</gene>
<reference evidence="1" key="1">
    <citation type="submission" date="2023-04" db="EMBL/GenBank/DDBJ databases">
        <authorList>
            <consortium name="ELIXIR-Norway"/>
        </authorList>
    </citation>
    <scope>NUCLEOTIDE SEQUENCE [LARGE SCALE GENOMIC DNA]</scope>
</reference>